<gene>
    <name evidence="3" type="ORF">GCM10023143_24960</name>
</gene>
<comment type="caution">
    <text evidence="3">The sequence shown here is derived from an EMBL/GenBank/DDBJ whole genome shotgun (WGS) entry which is preliminary data.</text>
</comment>
<dbReference type="Gene3D" id="2.60.120.560">
    <property type="entry name" value="Exo-inulinase, domain 1"/>
    <property type="match status" value="1"/>
</dbReference>
<dbReference type="Proteomes" id="UP001501207">
    <property type="component" value="Unassembled WGS sequence"/>
</dbReference>
<keyword evidence="1" id="KW-0732">Signal</keyword>
<accession>A0ABP8FZI3</accession>
<proteinExistence type="predicted"/>
<evidence type="ECO:0000313" key="3">
    <source>
        <dbReference type="EMBL" id="GAA4314222.1"/>
    </source>
</evidence>
<organism evidence="3 4">
    <name type="scientific">Compostibacter hankyongensis</name>
    <dbReference type="NCBI Taxonomy" id="1007089"/>
    <lineage>
        <taxon>Bacteria</taxon>
        <taxon>Pseudomonadati</taxon>
        <taxon>Bacteroidota</taxon>
        <taxon>Chitinophagia</taxon>
        <taxon>Chitinophagales</taxon>
        <taxon>Chitinophagaceae</taxon>
        <taxon>Compostibacter</taxon>
    </lineage>
</organism>
<name>A0ABP8FZI3_9BACT</name>
<dbReference type="EMBL" id="BAABFN010000006">
    <property type="protein sequence ID" value="GAA4314222.1"/>
    <property type="molecule type" value="Genomic_DNA"/>
</dbReference>
<feature type="domain" description="3-keto-alpha-glucoside-1,2-lyase/3-keto-2-hydroxy-glucal hydratase" evidence="2">
    <location>
        <begin position="58"/>
        <end position="254"/>
    </location>
</feature>
<evidence type="ECO:0000259" key="2">
    <source>
        <dbReference type="Pfam" id="PF06439"/>
    </source>
</evidence>
<reference evidence="4" key="1">
    <citation type="journal article" date="2019" name="Int. J. Syst. Evol. Microbiol.">
        <title>The Global Catalogue of Microorganisms (GCM) 10K type strain sequencing project: providing services to taxonomists for standard genome sequencing and annotation.</title>
        <authorList>
            <consortium name="The Broad Institute Genomics Platform"/>
            <consortium name="The Broad Institute Genome Sequencing Center for Infectious Disease"/>
            <person name="Wu L."/>
            <person name="Ma J."/>
        </authorList>
    </citation>
    <scope>NUCLEOTIDE SEQUENCE [LARGE SCALE GENOMIC DNA]</scope>
    <source>
        <strain evidence="4">JCM 17664</strain>
    </source>
</reference>
<feature type="chain" id="PRO_5045747294" evidence="1">
    <location>
        <begin position="23"/>
        <end position="256"/>
    </location>
</feature>
<dbReference type="Pfam" id="PF06439">
    <property type="entry name" value="3keto-disac_hyd"/>
    <property type="match status" value="1"/>
</dbReference>
<sequence>MNIMKKFLFFLPALGFCAAAHGQDVFKKDFTKPEATEVWEPKPKIVTPGVNGAPPSDAVVLFDGKSLGNWVMAEDGKPCQWILKDGAMTVKPGTGDIRTKQKFGDCQLHVEFRIPADAKSSPDHNNAGNSGVYLQERYEVQIFDSYHNETPLYSNGQIGSVYKQAIPMANASSKPGEWNTFDIYYTAPRFRYNGSVEQPAYITVVHNGVLTLNHFEIQGTIQYIGMPRYELHDKAPLRLQGHGSAVSFRNIWIREL</sequence>
<evidence type="ECO:0000256" key="1">
    <source>
        <dbReference type="SAM" id="SignalP"/>
    </source>
</evidence>
<dbReference type="InterPro" id="IPR010496">
    <property type="entry name" value="AL/BT2_dom"/>
</dbReference>
<keyword evidence="4" id="KW-1185">Reference proteome</keyword>
<protein>
    <submittedName>
        <fullName evidence="3">DUF1080 domain-containing protein</fullName>
    </submittedName>
</protein>
<feature type="signal peptide" evidence="1">
    <location>
        <begin position="1"/>
        <end position="22"/>
    </location>
</feature>
<evidence type="ECO:0000313" key="4">
    <source>
        <dbReference type="Proteomes" id="UP001501207"/>
    </source>
</evidence>